<comment type="caution">
    <text evidence="1">The sequence shown here is derived from an EMBL/GenBank/DDBJ whole genome shotgun (WGS) entry which is preliminary data.</text>
</comment>
<proteinExistence type="predicted"/>
<dbReference type="AlphaFoldDB" id="A0A135ZYS0"/>
<gene>
    <name evidence="1" type="ORF">AX660_17215</name>
</gene>
<keyword evidence="2" id="KW-1185">Reference proteome</keyword>
<dbReference type="Proteomes" id="UP000070299">
    <property type="component" value="Unassembled WGS sequence"/>
</dbReference>
<protein>
    <submittedName>
        <fullName evidence="1">Uncharacterized protein</fullName>
    </submittedName>
</protein>
<organism evidence="1 2">
    <name type="scientific">Paraglaciecola hydrolytica</name>
    <dbReference type="NCBI Taxonomy" id="1799789"/>
    <lineage>
        <taxon>Bacteria</taxon>
        <taxon>Pseudomonadati</taxon>
        <taxon>Pseudomonadota</taxon>
        <taxon>Gammaproteobacteria</taxon>
        <taxon>Alteromonadales</taxon>
        <taxon>Alteromonadaceae</taxon>
        <taxon>Paraglaciecola</taxon>
    </lineage>
</organism>
<sequence length="72" mass="8372">MAAVYCMVIQLQMKYEIKSDLVSKFYSCYTVMRLSEPDRYSQIIYSSQKGVILLLRRRLPASVLCKVLTITD</sequence>
<dbReference type="EMBL" id="LSNE01000007">
    <property type="protein sequence ID" value="KXI28125.1"/>
    <property type="molecule type" value="Genomic_DNA"/>
</dbReference>
<evidence type="ECO:0000313" key="2">
    <source>
        <dbReference type="Proteomes" id="UP000070299"/>
    </source>
</evidence>
<reference evidence="2" key="1">
    <citation type="submission" date="2016-02" db="EMBL/GenBank/DDBJ databases">
        <authorList>
            <person name="Schultz-Johansen M."/>
            <person name="Glaring M.A."/>
            <person name="Bech P.K."/>
            <person name="Stougaard P."/>
        </authorList>
    </citation>
    <scope>NUCLEOTIDE SEQUENCE [LARGE SCALE GENOMIC DNA]</scope>
    <source>
        <strain evidence="2">S66</strain>
    </source>
</reference>
<name>A0A135ZYS0_9ALTE</name>
<accession>A0A135ZYS0</accession>
<evidence type="ECO:0000313" key="1">
    <source>
        <dbReference type="EMBL" id="KXI28125.1"/>
    </source>
</evidence>